<gene>
    <name evidence="3" type="ORF">H4W30_000806</name>
</gene>
<dbReference type="SUPFAM" id="SSF48239">
    <property type="entry name" value="Terpenoid cyclases/Protein prenyltransferases"/>
    <property type="match status" value="1"/>
</dbReference>
<sequence length="277" mass="29861">MTDALTFVESCRDSDGLLVETDESAPSLEAARFGAEIRAMRGIGLTRPELELASAARTGGAYAMFRGGAPSLGATYYALRLYQLAGVPVPDSGAVVRWVAEALVAGGRVVVDMDDLFYGVRSLIILDARPEPDGAAEIRAFLRACTGDDRGCALLPDGPSDIERTYCSVAIRQWLGTEDDHTDARASAPFVVSCDDGFGHIRMRPSRAEWSLASAYWGARTVQLLNLAWPWAELHAAVQRCAQPDGGFSTNPGSTLWETYCALRVMNIAASRQEQPV</sequence>
<keyword evidence="4" id="KW-1185">Reference proteome</keyword>
<dbReference type="Proteomes" id="UP000656548">
    <property type="component" value="Unassembled WGS sequence"/>
</dbReference>
<evidence type="ECO:0000313" key="3">
    <source>
        <dbReference type="EMBL" id="MBE1573777.1"/>
    </source>
</evidence>
<keyword evidence="1" id="KW-0677">Repeat</keyword>
<name>A0ABR9L0R2_9PSEU</name>
<reference evidence="3 4" key="1">
    <citation type="submission" date="2020-10" db="EMBL/GenBank/DDBJ databases">
        <title>Sequencing the genomes of 1000 actinobacteria strains.</title>
        <authorList>
            <person name="Klenk H.-P."/>
        </authorList>
    </citation>
    <scope>NUCLEOTIDE SEQUENCE [LARGE SCALE GENOMIC DNA]</scope>
    <source>
        <strain evidence="3 4">DSM 46661</strain>
    </source>
</reference>
<evidence type="ECO:0000256" key="1">
    <source>
        <dbReference type="ARBA" id="ARBA00022737"/>
    </source>
</evidence>
<dbReference type="RefSeq" id="WP_192741542.1">
    <property type="nucleotide sequence ID" value="NZ_JADBEJ010000001.1"/>
</dbReference>
<organism evidence="3 4">
    <name type="scientific">Amycolatopsis roodepoortensis</name>
    <dbReference type="NCBI Taxonomy" id="700274"/>
    <lineage>
        <taxon>Bacteria</taxon>
        <taxon>Bacillati</taxon>
        <taxon>Actinomycetota</taxon>
        <taxon>Actinomycetes</taxon>
        <taxon>Pseudonocardiales</taxon>
        <taxon>Pseudonocardiaceae</taxon>
        <taxon>Amycolatopsis</taxon>
    </lineage>
</organism>
<proteinExistence type="predicted"/>
<dbReference type="InterPro" id="IPR008930">
    <property type="entry name" value="Terpenoid_cyclase/PrenylTrfase"/>
</dbReference>
<evidence type="ECO:0000259" key="2">
    <source>
        <dbReference type="Pfam" id="PF00432"/>
    </source>
</evidence>
<dbReference type="Pfam" id="PF00432">
    <property type="entry name" value="Prenyltrans"/>
    <property type="match status" value="1"/>
</dbReference>
<protein>
    <recommendedName>
        <fullName evidence="2">Prenyltransferase alpha-alpha toroid domain-containing protein</fullName>
    </recommendedName>
</protein>
<comment type="caution">
    <text evidence="3">The sequence shown here is derived from an EMBL/GenBank/DDBJ whole genome shotgun (WGS) entry which is preliminary data.</text>
</comment>
<dbReference type="Gene3D" id="1.50.10.20">
    <property type="match status" value="1"/>
</dbReference>
<dbReference type="EMBL" id="JADBEJ010000001">
    <property type="protein sequence ID" value="MBE1573777.1"/>
    <property type="molecule type" value="Genomic_DNA"/>
</dbReference>
<evidence type="ECO:0000313" key="4">
    <source>
        <dbReference type="Proteomes" id="UP000656548"/>
    </source>
</evidence>
<feature type="domain" description="Prenyltransferase alpha-alpha toroid" evidence="2">
    <location>
        <begin position="116"/>
        <end position="270"/>
    </location>
</feature>
<accession>A0ABR9L0R2</accession>
<dbReference type="InterPro" id="IPR001330">
    <property type="entry name" value="Prenyltrans"/>
</dbReference>